<dbReference type="EMBL" id="JAUFPU010000018">
    <property type="protein sequence ID" value="MDN3578714.1"/>
    <property type="molecule type" value="Genomic_DNA"/>
</dbReference>
<organism evidence="2 3">
    <name type="scientific">Chitinimonas viridis</name>
    <dbReference type="NCBI Taxonomy" id="664880"/>
    <lineage>
        <taxon>Bacteria</taxon>
        <taxon>Pseudomonadati</taxon>
        <taxon>Pseudomonadota</taxon>
        <taxon>Betaproteobacteria</taxon>
        <taxon>Neisseriales</taxon>
        <taxon>Chitinibacteraceae</taxon>
        <taxon>Chitinimonas</taxon>
    </lineage>
</organism>
<evidence type="ECO:0000313" key="2">
    <source>
        <dbReference type="EMBL" id="MDN3578714.1"/>
    </source>
</evidence>
<evidence type="ECO:0000256" key="1">
    <source>
        <dbReference type="SAM" id="MobiDB-lite"/>
    </source>
</evidence>
<proteinExistence type="predicted"/>
<keyword evidence="3" id="KW-1185">Reference proteome</keyword>
<evidence type="ECO:0008006" key="4">
    <source>
        <dbReference type="Google" id="ProtNLM"/>
    </source>
</evidence>
<protein>
    <recommendedName>
        <fullName evidence="4">Phage tail assembly protein</fullName>
    </recommendedName>
</protein>
<feature type="compositionally biased region" description="Low complexity" evidence="1">
    <location>
        <begin position="102"/>
        <end position="124"/>
    </location>
</feature>
<reference evidence="2" key="1">
    <citation type="journal article" date="2014" name="Int. J. Syst. Evol. Microbiol.">
        <title>Complete genome of a new Firmicutes species belonging to the dominant human colonic microbiota ('Ruminococcus bicirculans') reveals two chromosomes and a selective capacity to utilize plant glucans.</title>
        <authorList>
            <consortium name="NISC Comparative Sequencing Program"/>
            <person name="Wegmann U."/>
            <person name="Louis P."/>
            <person name="Goesmann A."/>
            <person name="Henrissat B."/>
            <person name="Duncan S.H."/>
            <person name="Flint H.J."/>
        </authorList>
    </citation>
    <scope>NUCLEOTIDE SEQUENCE</scope>
    <source>
        <strain evidence="2">CECT 7703</strain>
    </source>
</reference>
<name>A0ABT8BB59_9NEIS</name>
<comment type="caution">
    <text evidence="2">The sequence shown here is derived from an EMBL/GenBank/DDBJ whole genome shotgun (WGS) entry which is preliminary data.</text>
</comment>
<gene>
    <name evidence="2" type="ORF">QWZ03_18260</name>
</gene>
<dbReference type="RefSeq" id="WP_290334044.1">
    <property type="nucleotide sequence ID" value="NZ_JAUFPU010000018.1"/>
</dbReference>
<reference evidence="2" key="2">
    <citation type="submission" date="2023-06" db="EMBL/GenBank/DDBJ databases">
        <authorList>
            <person name="Lucena T."/>
            <person name="Sun Q."/>
        </authorList>
    </citation>
    <scope>NUCLEOTIDE SEQUENCE</scope>
    <source>
        <strain evidence="2">CECT 7703</strain>
    </source>
</reference>
<dbReference type="Proteomes" id="UP001180081">
    <property type="component" value="Unassembled WGS sequence"/>
</dbReference>
<evidence type="ECO:0000313" key="3">
    <source>
        <dbReference type="Proteomes" id="UP001180081"/>
    </source>
</evidence>
<accession>A0ABT8BB59</accession>
<feature type="region of interest" description="Disordered" evidence="1">
    <location>
        <begin position="95"/>
        <end position="124"/>
    </location>
</feature>
<sequence length="124" mass="13430">MSLTIQDQLLYGLEYEGVLHKDVELRLPTIADNIAALEEVGPTSNIRLQVAMWARSMVKLGGVPVEQINTELLLTLVDEDFDVLTDLADRLKKKRRAANGTLPAPASLSSPLAESDSPSSKSSA</sequence>